<organism evidence="2 3">
    <name type="scientific">Streptomyces violaceusniger</name>
    <dbReference type="NCBI Taxonomy" id="68280"/>
    <lineage>
        <taxon>Bacteria</taxon>
        <taxon>Bacillati</taxon>
        <taxon>Actinomycetota</taxon>
        <taxon>Actinomycetes</taxon>
        <taxon>Kitasatosporales</taxon>
        <taxon>Streptomycetaceae</taxon>
        <taxon>Streptomyces</taxon>
        <taxon>Streptomyces violaceusniger group</taxon>
    </lineage>
</organism>
<comment type="caution">
    <text evidence="2">The sequence shown here is derived from an EMBL/GenBank/DDBJ whole genome shotgun (WGS) entry which is preliminary data.</text>
</comment>
<dbReference type="RefSeq" id="WP_059141685.1">
    <property type="nucleotide sequence ID" value="NZ_LLZJ01000002.1"/>
</dbReference>
<sequence length="121" mass="12436">MTTVLEIVTDPAHGGRWTSLRAGGREWLWHGTAAGRDRVSPGDVFVDAGGLEECVPTVRGAPAHGKGDVPHITTARVGLTRPGPDDGALFAVRVEVPGPPAAVYRPHPDAGPGAAPAPARV</sequence>
<feature type="region of interest" description="Disordered" evidence="1">
    <location>
        <begin position="102"/>
        <end position="121"/>
    </location>
</feature>
<protein>
    <submittedName>
        <fullName evidence="2">Uncharacterized protein</fullName>
    </submittedName>
</protein>
<dbReference type="Proteomes" id="UP000053413">
    <property type="component" value="Unassembled WGS sequence"/>
</dbReference>
<accession>A0A0X3XE43</accession>
<dbReference type="EMBL" id="LLZJ01000002">
    <property type="protein sequence ID" value="KUL67285.1"/>
    <property type="molecule type" value="Genomic_DNA"/>
</dbReference>
<evidence type="ECO:0000313" key="3">
    <source>
        <dbReference type="Proteomes" id="UP000053413"/>
    </source>
</evidence>
<name>A0A0X3XE43_STRVO</name>
<reference evidence="3" key="1">
    <citation type="submission" date="2015-10" db="EMBL/GenBank/DDBJ databases">
        <authorList>
            <person name="Ju K.-S."/>
            <person name="Doroghazi J.R."/>
            <person name="Metcalf W.W."/>
        </authorList>
    </citation>
    <scope>NUCLEOTIDE SEQUENCE [LARGE SCALE GENOMIC DNA]</scope>
    <source>
        <strain evidence="3">NRRL F-8817</strain>
    </source>
</reference>
<proteinExistence type="predicted"/>
<evidence type="ECO:0000256" key="1">
    <source>
        <dbReference type="SAM" id="MobiDB-lite"/>
    </source>
</evidence>
<evidence type="ECO:0000313" key="2">
    <source>
        <dbReference type="EMBL" id="KUL67285.1"/>
    </source>
</evidence>
<dbReference type="AlphaFoldDB" id="A0A0X3XE43"/>
<feature type="compositionally biased region" description="Low complexity" evidence="1">
    <location>
        <begin position="110"/>
        <end position="121"/>
    </location>
</feature>
<gene>
    <name evidence="2" type="ORF">ADL28_00435</name>
</gene>